<dbReference type="GeneID" id="110985904"/>
<dbReference type="PANTHER" id="PTHR13169">
    <property type="entry name" value="UBIQUITIN-LIKE PROTEIN 3 HCG-1 PROTEIN"/>
    <property type="match status" value="1"/>
</dbReference>
<dbReference type="AlphaFoldDB" id="A0A8B7ZDX5"/>
<dbReference type="InterPro" id="IPR029071">
    <property type="entry name" value="Ubiquitin-like_domsf"/>
</dbReference>
<dbReference type="KEGG" id="aplc:110985904"/>
<name>A0A8B7ZDX5_ACAPL</name>
<dbReference type="OMA" id="WPDEWYE"/>
<proteinExistence type="predicted"/>
<dbReference type="Gene3D" id="3.10.20.90">
    <property type="entry name" value="Phosphatidylinositol 3-kinase Catalytic Subunit, Chain A, domain 1"/>
    <property type="match status" value="1"/>
</dbReference>
<gene>
    <name evidence="4" type="primary">LOC110985904</name>
</gene>
<feature type="domain" description="UBL3-like ubiquitin" evidence="2">
    <location>
        <begin position="10"/>
        <end position="117"/>
    </location>
</feature>
<dbReference type="PANTHER" id="PTHR13169:SF0">
    <property type="entry name" value="UBIQUITIN-LIKE PROTEIN 3"/>
    <property type="match status" value="1"/>
</dbReference>
<dbReference type="CDD" id="cd17048">
    <property type="entry name" value="Ubl_UBL3"/>
    <property type="match status" value="1"/>
</dbReference>
<dbReference type="RefSeq" id="XP_022103045.1">
    <property type="nucleotide sequence ID" value="XM_022247353.1"/>
</dbReference>
<dbReference type="Proteomes" id="UP000694845">
    <property type="component" value="Unplaced"/>
</dbReference>
<dbReference type="SUPFAM" id="SSF54236">
    <property type="entry name" value="Ubiquitin-like"/>
    <property type="match status" value="1"/>
</dbReference>
<protein>
    <submittedName>
        <fullName evidence="4">Ubiquitin-like protein 3</fullName>
    </submittedName>
</protein>
<sequence length="120" mass="13479">MSSNSTKKNDKIILRLIHPMNGNSKEFTFTPSDSAADVAQYVFENWPQEWESDRVSSASILRLIYQGRFIHGNVTLGALQLPTGKITVMHLMARETLPEPNSQGQRNRGKTEESNCCVLV</sequence>
<dbReference type="InterPro" id="IPR039540">
    <property type="entry name" value="UBL3-like_ubiquitin_dom"/>
</dbReference>
<keyword evidence="3" id="KW-1185">Reference proteome</keyword>
<reference evidence="4" key="1">
    <citation type="submission" date="2025-08" db="UniProtKB">
        <authorList>
            <consortium name="RefSeq"/>
        </authorList>
    </citation>
    <scope>IDENTIFICATION</scope>
</reference>
<dbReference type="CTD" id="5412"/>
<dbReference type="Pfam" id="PF13881">
    <property type="entry name" value="Rad60-SLD_2"/>
    <property type="match status" value="1"/>
</dbReference>
<dbReference type="OrthoDB" id="1043111at2759"/>
<organism evidence="3 4">
    <name type="scientific">Acanthaster planci</name>
    <name type="common">Crown-of-thorns starfish</name>
    <dbReference type="NCBI Taxonomy" id="133434"/>
    <lineage>
        <taxon>Eukaryota</taxon>
        <taxon>Metazoa</taxon>
        <taxon>Echinodermata</taxon>
        <taxon>Eleutherozoa</taxon>
        <taxon>Asterozoa</taxon>
        <taxon>Asteroidea</taxon>
        <taxon>Valvatacea</taxon>
        <taxon>Valvatida</taxon>
        <taxon>Acanthasteridae</taxon>
        <taxon>Acanthaster</taxon>
    </lineage>
</organism>
<evidence type="ECO:0000313" key="3">
    <source>
        <dbReference type="Proteomes" id="UP000694845"/>
    </source>
</evidence>
<evidence type="ECO:0000313" key="4">
    <source>
        <dbReference type="RefSeq" id="XP_022103045.1"/>
    </source>
</evidence>
<evidence type="ECO:0000256" key="1">
    <source>
        <dbReference type="SAM" id="MobiDB-lite"/>
    </source>
</evidence>
<dbReference type="InterPro" id="IPR047977">
    <property type="entry name" value="UBL3_Ubl_met"/>
</dbReference>
<evidence type="ECO:0000259" key="2">
    <source>
        <dbReference type="Pfam" id="PF13881"/>
    </source>
</evidence>
<feature type="region of interest" description="Disordered" evidence="1">
    <location>
        <begin position="95"/>
        <end position="114"/>
    </location>
</feature>
<accession>A0A8B7ZDX5</accession>
<dbReference type="InterPro" id="IPR040015">
    <property type="entry name" value="UBL3-like"/>
</dbReference>